<dbReference type="Proteomes" id="UP000001947">
    <property type="component" value="Chromosome"/>
</dbReference>
<dbReference type="AlphaFoldDB" id="Q21NN4"/>
<organism evidence="1 2">
    <name type="scientific">Saccharophagus degradans (strain 2-40 / ATCC 43961 / DSM 17024)</name>
    <dbReference type="NCBI Taxonomy" id="203122"/>
    <lineage>
        <taxon>Bacteria</taxon>
        <taxon>Pseudomonadati</taxon>
        <taxon>Pseudomonadota</taxon>
        <taxon>Gammaproteobacteria</taxon>
        <taxon>Cellvibrionales</taxon>
        <taxon>Cellvibrionaceae</taxon>
        <taxon>Saccharophagus</taxon>
    </lineage>
</organism>
<name>Q21NN4_SACD2</name>
<evidence type="ECO:0000313" key="1">
    <source>
        <dbReference type="EMBL" id="ABD79695.1"/>
    </source>
</evidence>
<gene>
    <name evidence="1" type="ordered locus">Sde_0431</name>
</gene>
<sequence>MQLLPYTPNKTLKHRSGLWPPLDAQSSACLCICFANCCTSQLHFVRRLALRYAHTIQSGILMKLKSIFLLFVAIIANISNAGEMVTLPLKTEFDLKEIEWFKAEGSASITGEASLTLKNGTILNCSGYSIELIPTSKYADERIFLTYGNNEFGKVYIEDNPPKFSPDAPEYHSTVRKTICNSEGVFNFRSLPEGSYYLFAFLFPQTKSSEDSTRIEGGALMRKVTLQEKEYKKIELFK</sequence>
<accession>Q21NN4</accession>
<evidence type="ECO:0000313" key="2">
    <source>
        <dbReference type="Proteomes" id="UP000001947"/>
    </source>
</evidence>
<dbReference type="EMBL" id="CP000282">
    <property type="protein sequence ID" value="ABD79695.1"/>
    <property type="molecule type" value="Genomic_DNA"/>
</dbReference>
<evidence type="ECO:0008006" key="3">
    <source>
        <dbReference type="Google" id="ProtNLM"/>
    </source>
</evidence>
<dbReference type="HOGENOM" id="CLU_101782_0_0_6"/>
<proteinExistence type="predicted"/>
<dbReference type="eggNOG" id="COG2849">
    <property type="taxonomic scope" value="Bacteria"/>
</dbReference>
<reference evidence="1 2" key="1">
    <citation type="journal article" date="2008" name="PLoS Genet.">
        <title>Complete genome sequence of the complex carbohydrate-degrading marine bacterium, Saccharophagus degradans strain 2-40 T.</title>
        <authorList>
            <person name="Weiner R.M."/>
            <person name="Taylor L.E.II."/>
            <person name="Henrissat B."/>
            <person name="Hauser L."/>
            <person name="Land M."/>
            <person name="Coutinho P.M."/>
            <person name="Rancurel C."/>
            <person name="Saunders E.H."/>
            <person name="Longmire A.G."/>
            <person name="Zhang H."/>
            <person name="Bayer E.A."/>
            <person name="Gilbert H.J."/>
            <person name="Larimer F."/>
            <person name="Zhulin I.B."/>
            <person name="Ekborg N.A."/>
            <person name="Lamed R."/>
            <person name="Richardson P.M."/>
            <person name="Borovok I."/>
            <person name="Hutcheson S."/>
        </authorList>
    </citation>
    <scope>NUCLEOTIDE SEQUENCE [LARGE SCALE GENOMIC DNA]</scope>
    <source>
        <strain evidence="2">2-40 / ATCC 43961 / DSM 17024</strain>
    </source>
</reference>
<dbReference type="SUPFAM" id="SSF117074">
    <property type="entry name" value="Hypothetical protein PA1324"/>
    <property type="match status" value="1"/>
</dbReference>
<dbReference type="KEGG" id="sde:Sde_0431"/>
<keyword evidence="2" id="KW-1185">Reference proteome</keyword>
<protein>
    <recommendedName>
        <fullName evidence="3">Carboxypeptidase regulatory-like domain-containing protein</fullName>
    </recommendedName>
</protein>